<sequence length="204" mass="22384">MACEARPVHDRGSLGWVVWVNLAAAVAAAAVMTAVAWHLPWPSPSDSAVARASARTALALSAVVATVVAALIVTRRRRWTWAIVAWLLVVGCAFGASTFGRPTFADHRREFEEVAHQLLREPENLRGGRYQRDLRIGRFDVAYAHVGGDGSVYFHDARTGLSPFDNPGWIYAPHGLSEATLKRTASRNIGDGWYTFPNLVVDDY</sequence>
<dbReference type="Proteomes" id="UP000603463">
    <property type="component" value="Unassembled WGS sequence"/>
</dbReference>
<comment type="caution">
    <text evidence="3">The sequence shown here is derived from an EMBL/GenBank/DDBJ whole genome shotgun (WGS) entry which is preliminary data.</text>
</comment>
<evidence type="ECO:0000313" key="3">
    <source>
        <dbReference type="EMBL" id="NKT77667.1"/>
    </source>
</evidence>
<gene>
    <name evidence="2" type="ORF">GS441_01005</name>
    <name evidence="3" type="ORF">GS882_05535</name>
    <name evidence="4" type="ORF">GS947_14505</name>
</gene>
<name>A0A9Q4ZJE7_RHOHA</name>
<dbReference type="Proteomes" id="UP000608063">
    <property type="component" value="Unassembled WGS sequence"/>
</dbReference>
<dbReference type="EMBL" id="WVDC01000005">
    <property type="protein sequence ID" value="NKW42791.1"/>
    <property type="molecule type" value="Genomic_DNA"/>
</dbReference>
<feature type="transmembrane region" description="Helical" evidence="1">
    <location>
        <begin position="79"/>
        <end position="99"/>
    </location>
</feature>
<dbReference type="RefSeq" id="WP_084962983.1">
    <property type="nucleotide sequence ID" value="NZ_AP024181.1"/>
</dbReference>
<feature type="transmembrane region" description="Helical" evidence="1">
    <location>
        <begin position="16"/>
        <end position="40"/>
    </location>
</feature>
<accession>A0A9Q4ZJE7</accession>
<dbReference type="EMBL" id="WUXR01000001">
    <property type="protein sequence ID" value="MBM4564095.1"/>
    <property type="molecule type" value="Genomic_DNA"/>
</dbReference>
<evidence type="ECO:0008006" key="6">
    <source>
        <dbReference type="Google" id="ProtNLM"/>
    </source>
</evidence>
<evidence type="ECO:0000313" key="4">
    <source>
        <dbReference type="EMBL" id="NKW42791.1"/>
    </source>
</evidence>
<protein>
    <recommendedName>
        <fullName evidence="6">DUF1109 domain-containing protein</fullName>
    </recommendedName>
</protein>
<reference evidence="2" key="1">
    <citation type="submission" date="2019-11" db="EMBL/GenBank/DDBJ databases">
        <title>Spread of Macrolides and rifampicin resistant Rhodococcus equi in clinical isolates in the USA.</title>
        <authorList>
            <person name="Alvarez-Narvaez S."/>
            <person name="Huber L."/>
            <person name="Cohen N.D."/>
            <person name="Slovis N."/>
            <person name="Greiter M."/>
            <person name="Giguere S."/>
            <person name="Hart K."/>
        </authorList>
    </citation>
    <scope>NUCLEOTIDE SEQUENCE</scope>
    <source>
        <strain evidence="2">Lh_17</strain>
    </source>
</reference>
<reference evidence="3" key="2">
    <citation type="journal article" date="2020" name="Environ. Microbiol.">
        <title>The novel and transferable erm(51) gene confers Macrolides, Lincosamides, and Streptogramins B (MLSB) resistance to clonal Rhodococcus equi in the environment.</title>
        <authorList>
            <person name="Huber L."/>
            <person name="Giguere S."/>
            <person name="Slovis N.M."/>
            <person name="Alvarez-Narvaez S."/>
            <person name="Hart K.A."/>
            <person name="Greiter M."/>
            <person name="Morris E.R.A."/>
            <person name="Cohen N.D."/>
        </authorList>
    </citation>
    <scope>NUCLEOTIDE SEQUENCE</scope>
    <source>
        <strain evidence="3">Lh_116_1</strain>
        <strain evidence="4">Lh_16_1</strain>
    </source>
</reference>
<keyword evidence="1" id="KW-1133">Transmembrane helix</keyword>
<dbReference type="AlphaFoldDB" id="A0A9Q4ZJE7"/>
<dbReference type="Proteomes" id="UP000808906">
    <property type="component" value="Unassembled WGS sequence"/>
</dbReference>
<proteinExistence type="predicted"/>
<evidence type="ECO:0000256" key="1">
    <source>
        <dbReference type="SAM" id="Phobius"/>
    </source>
</evidence>
<keyword evidence="1" id="KW-0812">Transmembrane</keyword>
<keyword evidence="1" id="KW-0472">Membrane</keyword>
<evidence type="ECO:0000313" key="5">
    <source>
        <dbReference type="Proteomes" id="UP000603463"/>
    </source>
</evidence>
<evidence type="ECO:0000313" key="2">
    <source>
        <dbReference type="EMBL" id="MBM4564095.1"/>
    </source>
</evidence>
<organism evidence="3 5">
    <name type="scientific">Rhodococcus hoagii</name>
    <name type="common">Corynebacterium equii</name>
    <dbReference type="NCBI Taxonomy" id="43767"/>
    <lineage>
        <taxon>Bacteria</taxon>
        <taxon>Bacillati</taxon>
        <taxon>Actinomycetota</taxon>
        <taxon>Actinomycetes</taxon>
        <taxon>Mycobacteriales</taxon>
        <taxon>Nocardiaceae</taxon>
        <taxon>Prescottella</taxon>
    </lineage>
</organism>
<dbReference type="EMBL" id="WVBC01000002">
    <property type="protein sequence ID" value="NKT77667.1"/>
    <property type="molecule type" value="Genomic_DNA"/>
</dbReference>
<feature type="transmembrane region" description="Helical" evidence="1">
    <location>
        <begin position="52"/>
        <end position="73"/>
    </location>
</feature>